<sequence>MQHHFDVALCPRAHTPADCTTKHHFDAGVFIHDIRLAPAILIGKPGTRLHSALIAPLSTTLP</sequence>
<evidence type="ECO:0000313" key="2">
    <source>
        <dbReference type="Proteomes" id="UP001140091"/>
    </source>
</evidence>
<feature type="non-terminal residue" evidence="1">
    <location>
        <position position="62"/>
    </location>
</feature>
<name>A0A9W8JR12_9AGAR</name>
<dbReference type="Proteomes" id="UP001140091">
    <property type="component" value="Unassembled WGS sequence"/>
</dbReference>
<proteinExistence type="predicted"/>
<dbReference type="EMBL" id="JANBPK010000647">
    <property type="protein sequence ID" value="KAJ2935275.1"/>
    <property type="molecule type" value="Genomic_DNA"/>
</dbReference>
<protein>
    <submittedName>
        <fullName evidence="1">Uncharacterized protein</fullName>
    </submittedName>
</protein>
<organism evidence="1 2">
    <name type="scientific">Candolleomyces eurysporus</name>
    <dbReference type="NCBI Taxonomy" id="2828524"/>
    <lineage>
        <taxon>Eukaryota</taxon>
        <taxon>Fungi</taxon>
        <taxon>Dikarya</taxon>
        <taxon>Basidiomycota</taxon>
        <taxon>Agaricomycotina</taxon>
        <taxon>Agaricomycetes</taxon>
        <taxon>Agaricomycetidae</taxon>
        <taxon>Agaricales</taxon>
        <taxon>Agaricineae</taxon>
        <taxon>Psathyrellaceae</taxon>
        <taxon>Candolleomyces</taxon>
    </lineage>
</organism>
<gene>
    <name evidence="1" type="ORF">H1R20_g1818</name>
</gene>
<evidence type="ECO:0000313" key="1">
    <source>
        <dbReference type="EMBL" id="KAJ2935275.1"/>
    </source>
</evidence>
<comment type="caution">
    <text evidence="1">The sequence shown here is derived from an EMBL/GenBank/DDBJ whole genome shotgun (WGS) entry which is preliminary data.</text>
</comment>
<keyword evidence="2" id="KW-1185">Reference proteome</keyword>
<reference evidence="1" key="1">
    <citation type="submission" date="2022-06" db="EMBL/GenBank/DDBJ databases">
        <title>Genome Sequence of Candolleomyces eurysporus.</title>
        <authorList>
            <person name="Buettner E."/>
        </authorList>
    </citation>
    <scope>NUCLEOTIDE SEQUENCE</scope>
    <source>
        <strain evidence="1">VTCC 930004</strain>
    </source>
</reference>
<accession>A0A9W8JR12</accession>
<dbReference type="AlphaFoldDB" id="A0A9W8JR12"/>